<dbReference type="GO" id="GO:0022857">
    <property type="term" value="F:transmembrane transporter activity"/>
    <property type="evidence" value="ECO:0007669"/>
    <property type="project" value="InterPro"/>
</dbReference>
<keyword evidence="3" id="KW-1003">Cell membrane</keyword>
<dbReference type="InterPro" id="IPR036259">
    <property type="entry name" value="MFS_trans_sf"/>
</dbReference>
<protein>
    <submittedName>
        <fullName evidence="9">Major facilitator transporter</fullName>
    </submittedName>
</protein>
<organism evidence="9 10">
    <name type="scientific">Rhizobium freirei PRF 81</name>
    <dbReference type="NCBI Taxonomy" id="363754"/>
    <lineage>
        <taxon>Bacteria</taxon>
        <taxon>Pseudomonadati</taxon>
        <taxon>Pseudomonadota</taxon>
        <taxon>Alphaproteobacteria</taxon>
        <taxon>Hyphomicrobiales</taxon>
        <taxon>Rhizobiaceae</taxon>
        <taxon>Rhizobium/Agrobacterium group</taxon>
        <taxon>Rhizobium</taxon>
    </lineage>
</organism>
<evidence type="ECO:0000256" key="2">
    <source>
        <dbReference type="ARBA" id="ARBA00022448"/>
    </source>
</evidence>
<evidence type="ECO:0000313" key="9">
    <source>
        <dbReference type="EMBL" id="ENN87533.1"/>
    </source>
</evidence>
<feature type="transmembrane region" description="Helical" evidence="7">
    <location>
        <begin position="136"/>
        <end position="157"/>
    </location>
</feature>
<feature type="domain" description="Major facilitator superfamily (MFS) profile" evidence="8">
    <location>
        <begin position="45"/>
        <end position="489"/>
    </location>
</feature>
<dbReference type="PANTHER" id="PTHR42718">
    <property type="entry name" value="MAJOR FACILITATOR SUPERFAMILY MULTIDRUG TRANSPORTER MFSC"/>
    <property type="match status" value="1"/>
</dbReference>
<dbReference type="PRINTS" id="PR01036">
    <property type="entry name" value="TCRTETB"/>
</dbReference>
<evidence type="ECO:0000259" key="8">
    <source>
        <dbReference type="PROSITE" id="PS50850"/>
    </source>
</evidence>
<dbReference type="CDD" id="cd17503">
    <property type="entry name" value="MFS_LmrB_MDR_like"/>
    <property type="match status" value="1"/>
</dbReference>
<dbReference type="STRING" id="363754.RHSP_44262"/>
<feature type="transmembrane region" description="Helical" evidence="7">
    <location>
        <begin position="43"/>
        <end position="67"/>
    </location>
</feature>
<dbReference type="Pfam" id="PF07690">
    <property type="entry name" value="MFS_1"/>
    <property type="match status" value="1"/>
</dbReference>
<dbReference type="EMBL" id="AQHN01000056">
    <property type="protein sequence ID" value="ENN87533.1"/>
    <property type="molecule type" value="Genomic_DNA"/>
</dbReference>
<keyword evidence="10" id="KW-1185">Reference proteome</keyword>
<feature type="transmembrane region" description="Helical" evidence="7">
    <location>
        <begin position="111"/>
        <end position="130"/>
    </location>
</feature>
<feature type="transmembrane region" description="Helical" evidence="7">
    <location>
        <begin position="388"/>
        <end position="407"/>
    </location>
</feature>
<feature type="transmembrane region" description="Helical" evidence="7">
    <location>
        <begin position="79"/>
        <end position="99"/>
    </location>
</feature>
<evidence type="ECO:0000256" key="5">
    <source>
        <dbReference type="ARBA" id="ARBA00022989"/>
    </source>
</evidence>
<reference evidence="9 10" key="1">
    <citation type="journal article" date="2012" name="BMC Genomics">
        <title>Genomic basis of broad host range and environmental adaptability of Rhizobium tropici CIAT 899 and Rhizobium sp. PRF 81 which are used in inoculants for common bean (Phaseolus vulgaris L.).</title>
        <authorList>
            <person name="Ormeno-Orrillo E."/>
            <person name="Menna P."/>
            <person name="Almeida L.G."/>
            <person name="Ollero F.J."/>
            <person name="Nicolas M.F."/>
            <person name="Pains Rodrigues E."/>
            <person name="Shigueyoshi Nakatani A."/>
            <person name="Silva Batista J.S."/>
            <person name="Oliveira Chueire L.M."/>
            <person name="Souza R.C."/>
            <person name="Ribeiro Vasconcelos A.T."/>
            <person name="Megias M."/>
            <person name="Hungria M."/>
            <person name="Martinez-Romero E."/>
        </authorList>
    </citation>
    <scope>NUCLEOTIDE SEQUENCE [LARGE SCALE GENOMIC DNA]</scope>
    <source>
        <strain evidence="9 10">PRF 81</strain>
    </source>
</reference>
<evidence type="ECO:0000313" key="10">
    <source>
        <dbReference type="Proteomes" id="UP000012429"/>
    </source>
</evidence>
<comment type="caution">
    <text evidence="9">The sequence shown here is derived from an EMBL/GenBank/DDBJ whole genome shotgun (WGS) entry which is preliminary data.</text>
</comment>
<evidence type="ECO:0000256" key="4">
    <source>
        <dbReference type="ARBA" id="ARBA00022692"/>
    </source>
</evidence>
<keyword evidence="5 7" id="KW-1133">Transmembrane helix</keyword>
<keyword evidence="6 7" id="KW-0472">Membrane</keyword>
<dbReference type="Proteomes" id="UP000012429">
    <property type="component" value="Unassembled WGS sequence"/>
</dbReference>
<proteinExistence type="predicted"/>
<dbReference type="InterPro" id="IPR020846">
    <property type="entry name" value="MFS_dom"/>
</dbReference>
<dbReference type="PANTHER" id="PTHR42718:SF46">
    <property type="entry name" value="BLR6921 PROTEIN"/>
    <property type="match status" value="1"/>
</dbReference>
<dbReference type="PROSITE" id="PS50850">
    <property type="entry name" value="MFS"/>
    <property type="match status" value="1"/>
</dbReference>
<dbReference type="AlphaFoldDB" id="N6UBI2"/>
<name>N6UBI2_9HYPH</name>
<dbReference type="InterPro" id="IPR004638">
    <property type="entry name" value="EmrB-like"/>
</dbReference>
<accession>N6UBI2</accession>
<dbReference type="Gene3D" id="1.20.1250.20">
    <property type="entry name" value="MFS general substrate transporter like domains"/>
    <property type="match status" value="1"/>
</dbReference>
<evidence type="ECO:0000256" key="3">
    <source>
        <dbReference type="ARBA" id="ARBA00022475"/>
    </source>
</evidence>
<dbReference type="Gene3D" id="1.20.1720.10">
    <property type="entry name" value="Multidrug resistance protein D"/>
    <property type="match status" value="1"/>
</dbReference>
<evidence type="ECO:0000256" key="7">
    <source>
        <dbReference type="SAM" id="Phobius"/>
    </source>
</evidence>
<keyword evidence="2" id="KW-0813">Transport</keyword>
<evidence type="ECO:0000256" key="1">
    <source>
        <dbReference type="ARBA" id="ARBA00004651"/>
    </source>
</evidence>
<keyword evidence="4 7" id="KW-0812">Transmembrane</keyword>
<dbReference type="NCBIfam" id="TIGR00711">
    <property type="entry name" value="efflux_EmrB"/>
    <property type="match status" value="1"/>
</dbReference>
<feature type="transmembrane region" description="Helical" evidence="7">
    <location>
        <begin position="255"/>
        <end position="277"/>
    </location>
</feature>
<dbReference type="GO" id="GO:0005886">
    <property type="term" value="C:plasma membrane"/>
    <property type="evidence" value="ECO:0007669"/>
    <property type="project" value="UniProtKB-SubCell"/>
</dbReference>
<feature type="transmembrane region" description="Helical" evidence="7">
    <location>
        <begin position="463"/>
        <end position="482"/>
    </location>
</feature>
<feature type="transmembrane region" description="Helical" evidence="7">
    <location>
        <begin position="169"/>
        <end position="187"/>
    </location>
</feature>
<dbReference type="PATRIC" id="fig|363754.4.peg.2916"/>
<feature type="transmembrane region" description="Helical" evidence="7">
    <location>
        <begin position="428"/>
        <end position="451"/>
    </location>
</feature>
<comment type="subcellular location">
    <subcellularLocation>
        <location evidence="1">Cell membrane</location>
        <topology evidence="1">Multi-pass membrane protein</topology>
    </subcellularLocation>
</comment>
<feature type="transmembrane region" description="Helical" evidence="7">
    <location>
        <begin position="230"/>
        <end position="249"/>
    </location>
</feature>
<feature type="transmembrane region" description="Helical" evidence="7">
    <location>
        <begin position="331"/>
        <end position="352"/>
    </location>
</feature>
<feature type="transmembrane region" description="Helical" evidence="7">
    <location>
        <begin position="199"/>
        <end position="218"/>
    </location>
</feature>
<dbReference type="SUPFAM" id="SSF103473">
    <property type="entry name" value="MFS general substrate transporter"/>
    <property type="match status" value="1"/>
</dbReference>
<feature type="transmembrane region" description="Helical" evidence="7">
    <location>
        <begin position="364"/>
        <end position="382"/>
    </location>
</feature>
<sequence length="503" mass="54252">MVISLGNACSPSGGGKLLYFMDSPDLNPQGQTFAVERDPSLRYIIPAVVAVAFLMEQLDSTILITAVPDIARSLATTPVRMNLAVTTYILSLAMFIPVSGWFADRFGTRRIFALALFVFTLGSILCGLATSLPMLIATRALQGFGGAMMTPVGRLILIRSFPRSQLVTAMTYMTLPAVIGPVIGPLLGGFLTTYLSWRWIFWVNLPFGLIGMAMALRYVEDTERDETIKFDFRGFVMVGVGCVLLQYGIENIGRPTISVWAIFLVLAAAGLLLVGFVRYARTAEAPAVDLTLFKLRTFRIGTLAGGICRVGLNGVPFLLPLMLQVGFGLSPIVSGTLTFVSALSALVVRPISVKLLKLYGFDRMLTWSAVFGATVVAGFALITPDTPHWFVILYVFIFGLARAAQFMTSNTLSYSETPAAQLSRATSLGGVLQQLSVSFGVSVAAMLLGLVTLDGSSLTPEKFHIVFLLMAVIPLCGIPGFLRLQPEDGMQVSGHRRQSAQSS</sequence>
<evidence type="ECO:0000256" key="6">
    <source>
        <dbReference type="ARBA" id="ARBA00023136"/>
    </source>
</evidence>
<gene>
    <name evidence="9" type="ORF">RHSP_44262</name>
</gene>
<feature type="transmembrane region" description="Helical" evidence="7">
    <location>
        <begin position="298"/>
        <end position="319"/>
    </location>
</feature>
<dbReference type="InterPro" id="IPR011701">
    <property type="entry name" value="MFS"/>
</dbReference>